<evidence type="ECO:0000256" key="3">
    <source>
        <dbReference type="ARBA" id="ARBA00023125"/>
    </source>
</evidence>
<comment type="similarity">
    <text evidence="1">Belongs to the 'phage' integrase family.</text>
</comment>
<dbReference type="InterPro" id="IPR010998">
    <property type="entry name" value="Integrase_recombinase_N"/>
</dbReference>
<keyword evidence="3 5" id="KW-0238">DNA-binding</keyword>
<accession>A0ABV1NKX4</accession>
<sequence length="525" mass="56907">MPSLVITTDRQLAGLKPLDQRYERRVSGARGLSVRVWPSGLTQFEVRYAVGGGPRRRTILGDYPAVSLADAREKATALRLDVLKGVDPVAERIAAQRPAPPQGTLDEVAEIYWAAAELGLHGGRRRPKRPRTIANERHLWKRHISASLGPTAPRELKRAEVKTFMRSLVTQRRLSAASAASIGGLLHSVMAYCVQEELIDANPVVGLARPLALVSRDRLLDDAGLKLVWDIALDGAQPRPPGYLNIGLAARPEPVMALAIQLLMLTLTRRNEVAGARKAEFDLDAGLWVIPAERAKANHQHVVPLSPQALNVLTEAFALDPASPFVFPSPRVAEQCIDEQAITRTFSRIFERRKLPLRSPHDVRRTGATTLTGRYGVTRFIVGLVLGHTPKDGAAVTAVYDRYTYVPEKREALVKWAGHLTGVPVGLPAAGENTTAAAADGAEDMETAKRRALDLCAEGRTQQAVMTMCMAASRVGAVSASHLDLLANIGLELAGKNDWAELEAWINGFGQEPAVALAPPSSPLR</sequence>
<dbReference type="PANTHER" id="PTHR30629:SF2">
    <property type="entry name" value="PROPHAGE INTEGRASE INTS-RELATED"/>
    <property type="match status" value="1"/>
</dbReference>
<evidence type="ECO:0000256" key="1">
    <source>
        <dbReference type="ARBA" id="ARBA00008857"/>
    </source>
</evidence>
<name>A0ABV1NKX4_9CAUL</name>
<dbReference type="Pfam" id="PF13356">
    <property type="entry name" value="Arm-DNA-bind_3"/>
    <property type="match status" value="1"/>
</dbReference>
<evidence type="ECO:0000259" key="6">
    <source>
        <dbReference type="PROSITE" id="PS51898"/>
    </source>
</evidence>
<dbReference type="InterPro" id="IPR025166">
    <property type="entry name" value="Integrase_DNA_bind_dom"/>
</dbReference>
<dbReference type="InterPro" id="IPR038488">
    <property type="entry name" value="Integrase_DNA-bd_sf"/>
</dbReference>
<evidence type="ECO:0000259" key="7">
    <source>
        <dbReference type="PROSITE" id="PS51900"/>
    </source>
</evidence>
<feature type="domain" description="Tyr recombinase" evidence="6">
    <location>
        <begin position="232"/>
        <end position="414"/>
    </location>
</feature>
<dbReference type="InterPro" id="IPR044068">
    <property type="entry name" value="CB"/>
</dbReference>
<dbReference type="Gene3D" id="3.30.160.390">
    <property type="entry name" value="Integrase, DNA-binding domain"/>
    <property type="match status" value="1"/>
</dbReference>
<dbReference type="PROSITE" id="PS51898">
    <property type="entry name" value="TYR_RECOMBINASE"/>
    <property type="match status" value="1"/>
</dbReference>
<reference evidence="8 9" key="1">
    <citation type="submission" date="2024-06" db="EMBL/GenBank/DDBJ databases">
        <title>Brevundimonas sp. C11.</title>
        <authorList>
            <person name="Maltman C."/>
        </authorList>
    </citation>
    <scope>NUCLEOTIDE SEQUENCE [LARGE SCALE GENOMIC DNA]</scope>
    <source>
        <strain evidence="8 9">C11</strain>
    </source>
</reference>
<dbReference type="RefSeq" id="WP_349683665.1">
    <property type="nucleotide sequence ID" value="NZ_JBEGDD010000003.1"/>
</dbReference>
<dbReference type="CDD" id="cd00801">
    <property type="entry name" value="INT_P4_C"/>
    <property type="match status" value="1"/>
</dbReference>
<dbReference type="GO" id="GO:0003677">
    <property type="term" value="F:DNA binding"/>
    <property type="evidence" value="ECO:0007669"/>
    <property type="project" value="UniProtKB-KW"/>
</dbReference>
<dbReference type="EMBL" id="JBEGDD010000003">
    <property type="protein sequence ID" value="MEQ7154498.1"/>
    <property type="molecule type" value="Genomic_DNA"/>
</dbReference>
<dbReference type="InterPro" id="IPR002104">
    <property type="entry name" value="Integrase_catalytic"/>
</dbReference>
<evidence type="ECO:0000313" key="8">
    <source>
        <dbReference type="EMBL" id="MEQ7154498.1"/>
    </source>
</evidence>
<comment type="caution">
    <text evidence="8">The sequence shown here is derived from an EMBL/GenBank/DDBJ whole genome shotgun (WGS) entry which is preliminary data.</text>
</comment>
<protein>
    <submittedName>
        <fullName evidence="8">Integrase arm-type DNA-binding domain-containing protein</fullName>
    </submittedName>
</protein>
<dbReference type="PANTHER" id="PTHR30629">
    <property type="entry name" value="PROPHAGE INTEGRASE"/>
    <property type="match status" value="1"/>
</dbReference>
<evidence type="ECO:0000256" key="5">
    <source>
        <dbReference type="PROSITE-ProRule" id="PRU01248"/>
    </source>
</evidence>
<feature type="domain" description="Core-binding (CB)" evidence="7">
    <location>
        <begin position="103"/>
        <end position="194"/>
    </location>
</feature>
<evidence type="ECO:0000256" key="2">
    <source>
        <dbReference type="ARBA" id="ARBA00022908"/>
    </source>
</evidence>
<dbReference type="InterPro" id="IPR050808">
    <property type="entry name" value="Phage_Integrase"/>
</dbReference>
<dbReference type="Gene3D" id="1.10.443.10">
    <property type="entry name" value="Intergrase catalytic core"/>
    <property type="match status" value="1"/>
</dbReference>
<dbReference type="SUPFAM" id="SSF56349">
    <property type="entry name" value="DNA breaking-rejoining enzymes"/>
    <property type="match status" value="1"/>
</dbReference>
<evidence type="ECO:0000313" key="9">
    <source>
        <dbReference type="Proteomes" id="UP001445732"/>
    </source>
</evidence>
<keyword evidence="2" id="KW-0229">DNA integration</keyword>
<dbReference type="InterPro" id="IPR011010">
    <property type="entry name" value="DNA_brk_join_enz"/>
</dbReference>
<evidence type="ECO:0000256" key="4">
    <source>
        <dbReference type="ARBA" id="ARBA00023172"/>
    </source>
</evidence>
<gene>
    <name evidence="8" type="ORF">ABN401_04660</name>
</gene>
<proteinExistence type="inferred from homology"/>
<dbReference type="PROSITE" id="PS51900">
    <property type="entry name" value="CB"/>
    <property type="match status" value="1"/>
</dbReference>
<organism evidence="8 9">
    <name type="scientific">Brevundimonas aurifodinae</name>
    <dbReference type="NCBI Taxonomy" id="1508312"/>
    <lineage>
        <taxon>Bacteria</taxon>
        <taxon>Pseudomonadati</taxon>
        <taxon>Pseudomonadota</taxon>
        <taxon>Alphaproteobacteria</taxon>
        <taxon>Caulobacterales</taxon>
        <taxon>Caulobacteraceae</taxon>
        <taxon>Brevundimonas</taxon>
    </lineage>
</organism>
<dbReference type="Gene3D" id="1.10.150.130">
    <property type="match status" value="1"/>
</dbReference>
<dbReference type="Pfam" id="PF00589">
    <property type="entry name" value="Phage_integrase"/>
    <property type="match status" value="1"/>
</dbReference>
<keyword evidence="9" id="KW-1185">Reference proteome</keyword>
<keyword evidence="4" id="KW-0233">DNA recombination</keyword>
<dbReference type="Proteomes" id="UP001445732">
    <property type="component" value="Unassembled WGS sequence"/>
</dbReference>
<dbReference type="InterPro" id="IPR013762">
    <property type="entry name" value="Integrase-like_cat_sf"/>
</dbReference>